<sequence length="654" mass="74899">MTHQSKGTQASLIDHLHTSTAEFIGQPPFPRHPTNLRRSNTFMAQGKDQEDENGTPGSSSSSSPTLKGDEDEDEDESPTHSESSSISYDHLDMSKDLADSGLDLVAVTTQIEYERYKKGYTRPITYSGEYMIPPMTTAFGAPSLDNRPGWRTFVHPEGTRYFYCDSLDNPVPVLTEAWIYEDDVFEELQRYMTAIFAYMKENDVSFPRPDQPSQKQGNPRKSARRKRSSGDCWEEGEHVEPPQDLAPVVLVLEFRLTGRVGYYFVDHPSQTLFWLEHFDFTYMLMEVRAEWSEWLAGLQMKSHYWYHNELFPHLYELVDDDIDEIDDIVGYAMGDDERFLNLYGDKAARLCSTQSVHYSEHRRKRIRDPATSATQEPWYRRIANAVLPRTWPWRSADEGKNNADNEVASPPVDTEARDMQRNSPLLNIFSSIMFGGPGIHMQRLRELTVDRMVRKQGFEKYVEKMVEEWRDITLYATVILSANVSFLTIQSVDEAGSAGDNRTNSQRASYFSILASMGTIVFSLLLLRQHRERISYEFVANRAVSRWGLESLAIMMVSFFASFAILWYKGKDNVVISVVSVSCFIFLAILGWGAAAAYETDQYEPYVVKVAKKTEEVGKKVGKKFFPYGDQGSATFRLIRYTPPVLSFSSDKFF</sequence>
<feature type="transmembrane region" description="Helical" evidence="2">
    <location>
        <begin position="574"/>
        <end position="598"/>
    </location>
</feature>
<keyword evidence="2" id="KW-1133">Transmembrane helix</keyword>
<evidence type="ECO:0000256" key="1">
    <source>
        <dbReference type="SAM" id="MobiDB-lite"/>
    </source>
</evidence>
<proteinExistence type="predicted"/>
<gene>
    <name evidence="3" type="ORF">EST38_g2558</name>
</gene>
<comment type="caution">
    <text evidence="3">The sequence shown here is derived from an EMBL/GenBank/DDBJ whole genome shotgun (WGS) entry which is preliminary data.</text>
</comment>
<keyword evidence="2" id="KW-0812">Transmembrane</keyword>
<accession>A0A4Q2DT65</accession>
<dbReference type="EMBL" id="SDEE01000046">
    <property type="protein sequence ID" value="RXW23283.1"/>
    <property type="molecule type" value="Genomic_DNA"/>
</dbReference>
<feature type="transmembrane region" description="Helical" evidence="2">
    <location>
        <begin position="509"/>
        <end position="527"/>
    </location>
</feature>
<dbReference type="Proteomes" id="UP000290288">
    <property type="component" value="Unassembled WGS sequence"/>
</dbReference>
<organism evidence="3 4">
    <name type="scientific">Candolleomyces aberdarensis</name>
    <dbReference type="NCBI Taxonomy" id="2316362"/>
    <lineage>
        <taxon>Eukaryota</taxon>
        <taxon>Fungi</taxon>
        <taxon>Dikarya</taxon>
        <taxon>Basidiomycota</taxon>
        <taxon>Agaricomycotina</taxon>
        <taxon>Agaricomycetes</taxon>
        <taxon>Agaricomycetidae</taxon>
        <taxon>Agaricales</taxon>
        <taxon>Agaricineae</taxon>
        <taxon>Psathyrellaceae</taxon>
        <taxon>Candolleomyces</taxon>
    </lineage>
</organism>
<keyword evidence="4" id="KW-1185">Reference proteome</keyword>
<dbReference type="AlphaFoldDB" id="A0A4Q2DT65"/>
<protein>
    <submittedName>
        <fullName evidence="3">Uncharacterized protein</fullName>
    </submittedName>
</protein>
<keyword evidence="2" id="KW-0472">Membrane</keyword>
<feature type="region of interest" description="Disordered" evidence="1">
    <location>
        <begin position="206"/>
        <end position="239"/>
    </location>
</feature>
<evidence type="ECO:0000256" key="2">
    <source>
        <dbReference type="SAM" id="Phobius"/>
    </source>
</evidence>
<evidence type="ECO:0000313" key="3">
    <source>
        <dbReference type="EMBL" id="RXW23283.1"/>
    </source>
</evidence>
<reference evidence="3 4" key="1">
    <citation type="submission" date="2019-01" db="EMBL/GenBank/DDBJ databases">
        <title>Draft genome sequence of Psathyrella aberdarensis IHI B618.</title>
        <authorList>
            <person name="Buettner E."/>
            <person name="Kellner H."/>
        </authorList>
    </citation>
    <scope>NUCLEOTIDE SEQUENCE [LARGE SCALE GENOMIC DNA]</scope>
    <source>
        <strain evidence="3 4">IHI B618</strain>
    </source>
</reference>
<feature type="region of interest" description="Disordered" evidence="1">
    <location>
        <begin position="1"/>
        <end position="89"/>
    </location>
</feature>
<dbReference type="OrthoDB" id="2657661at2759"/>
<feature type="compositionally biased region" description="Polar residues" evidence="1">
    <location>
        <begin position="1"/>
        <end position="11"/>
    </location>
</feature>
<name>A0A4Q2DT65_9AGAR</name>
<evidence type="ECO:0000313" key="4">
    <source>
        <dbReference type="Proteomes" id="UP000290288"/>
    </source>
</evidence>
<feature type="transmembrane region" description="Helical" evidence="2">
    <location>
        <begin position="547"/>
        <end position="568"/>
    </location>
</feature>